<accession>A0A397V6G5</accession>
<dbReference type="OrthoDB" id="120976at2759"/>
<dbReference type="Proteomes" id="UP000266673">
    <property type="component" value="Unassembled WGS sequence"/>
</dbReference>
<reference evidence="1 2" key="1">
    <citation type="submission" date="2018-06" db="EMBL/GenBank/DDBJ databases">
        <title>Comparative genomics reveals the genomic features of Rhizophagus irregularis, R. cerebriforme, R. diaphanum and Gigaspora rosea, and their symbiotic lifestyle signature.</title>
        <authorList>
            <person name="Morin E."/>
            <person name="San Clemente H."/>
            <person name="Chen E.C.H."/>
            <person name="De La Providencia I."/>
            <person name="Hainaut M."/>
            <person name="Kuo A."/>
            <person name="Kohler A."/>
            <person name="Murat C."/>
            <person name="Tang N."/>
            <person name="Roy S."/>
            <person name="Loubradou J."/>
            <person name="Henrissat B."/>
            <person name="Grigoriev I.V."/>
            <person name="Corradi N."/>
            <person name="Roux C."/>
            <person name="Martin F.M."/>
        </authorList>
    </citation>
    <scope>NUCLEOTIDE SEQUENCE [LARGE SCALE GENOMIC DNA]</scope>
    <source>
        <strain evidence="1 2">DAOM 194757</strain>
    </source>
</reference>
<evidence type="ECO:0000313" key="2">
    <source>
        <dbReference type="Proteomes" id="UP000266673"/>
    </source>
</evidence>
<proteinExistence type="predicted"/>
<dbReference type="EMBL" id="QKWP01000643">
    <property type="protein sequence ID" value="RIB16917.1"/>
    <property type="molecule type" value="Genomic_DNA"/>
</dbReference>
<keyword evidence="2" id="KW-1185">Reference proteome</keyword>
<sequence length="149" mass="16547">MQEHYIDILNLEDKSGKLADALRKSIETEGGKANSDALCKNAMLTPLDLDNHRREENTLADALRENTSRKYQKFDQINNRFGDIDSGSGEEKALADALYKNITLTYLNPEGNRLGAKWKRHLADVLCLNTALTSLKFSKSSSGSEGENA</sequence>
<dbReference type="AlphaFoldDB" id="A0A397V6G5"/>
<organism evidence="1 2">
    <name type="scientific">Gigaspora rosea</name>
    <dbReference type="NCBI Taxonomy" id="44941"/>
    <lineage>
        <taxon>Eukaryota</taxon>
        <taxon>Fungi</taxon>
        <taxon>Fungi incertae sedis</taxon>
        <taxon>Mucoromycota</taxon>
        <taxon>Glomeromycotina</taxon>
        <taxon>Glomeromycetes</taxon>
        <taxon>Diversisporales</taxon>
        <taxon>Gigasporaceae</taxon>
        <taxon>Gigaspora</taxon>
    </lineage>
</organism>
<dbReference type="InterPro" id="IPR032675">
    <property type="entry name" value="LRR_dom_sf"/>
</dbReference>
<name>A0A397V6G5_9GLOM</name>
<dbReference type="SUPFAM" id="SSF52047">
    <property type="entry name" value="RNI-like"/>
    <property type="match status" value="1"/>
</dbReference>
<dbReference type="Gene3D" id="3.80.10.10">
    <property type="entry name" value="Ribonuclease Inhibitor"/>
    <property type="match status" value="1"/>
</dbReference>
<gene>
    <name evidence="1" type="ORF">C2G38_2188747</name>
</gene>
<evidence type="ECO:0000313" key="1">
    <source>
        <dbReference type="EMBL" id="RIB16917.1"/>
    </source>
</evidence>
<protein>
    <submittedName>
        <fullName evidence="1">Uncharacterized protein</fullName>
    </submittedName>
</protein>
<comment type="caution">
    <text evidence="1">The sequence shown here is derived from an EMBL/GenBank/DDBJ whole genome shotgun (WGS) entry which is preliminary data.</text>
</comment>